<sequence>MDINDKANVISHQSNNTQRLTIDYGEKLIKNNSYGNDSNKLSFSNSFNKPCATTLGAA</sequence>
<name>A0AAN8A9P3_9SACH</name>
<dbReference type="Proteomes" id="UP001306508">
    <property type="component" value="Unassembled WGS sequence"/>
</dbReference>
<dbReference type="AlphaFoldDB" id="A0AAN8A9P3"/>
<protein>
    <submittedName>
        <fullName evidence="1">Uncharacterized protein</fullName>
    </submittedName>
</protein>
<proteinExistence type="predicted"/>
<keyword evidence="2" id="KW-1185">Reference proteome</keyword>
<evidence type="ECO:0000313" key="2">
    <source>
        <dbReference type="Proteomes" id="UP001306508"/>
    </source>
</evidence>
<comment type="caution">
    <text evidence="1">The sequence shown here is derived from an EMBL/GenBank/DDBJ whole genome shotgun (WGS) entry which is preliminary data.</text>
</comment>
<dbReference type="EMBL" id="JAWIZZ010000031">
    <property type="protein sequence ID" value="KAK5781710.1"/>
    <property type="molecule type" value="Genomic_DNA"/>
</dbReference>
<evidence type="ECO:0000313" key="1">
    <source>
        <dbReference type="EMBL" id="KAK5781710.1"/>
    </source>
</evidence>
<accession>A0AAN8A9P3</accession>
<organism evidence="1 2">
    <name type="scientific">Arxiozyma heterogenica</name>
    <dbReference type="NCBI Taxonomy" id="278026"/>
    <lineage>
        <taxon>Eukaryota</taxon>
        <taxon>Fungi</taxon>
        <taxon>Dikarya</taxon>
        <taxon>Ascomycota</taxon>
        <taxon>Saccharomycotina</taxon>
        <taxon>Saccharomycetes</taxon>
        <taxon>Saccharomycetales</taxon>
        <taxon>Saccharomycetaceae</taxon>
        <taxon>Arxiozyma</taxon>
    </lineage>
</organism>
<gene>
    <name evidence="1" type="ORF">RI543_000896</name>
</gene>
<reference evidence="2" key="1">
    <citation type="submission" date="2023-07" db="EMBL/GenBank/DDBJ databases">
        <title>A draft genome of Kazachstania heterogenica Y-27499.</title>
        <authorList>
            <person name="Donic C."/>
            <person name="Kralova J.S."/>
            <person name="Fidel L."/>
            <person name="Ben-Dor S."/>
            <person name="Jung S."/>
        </authorList>
    </citation>
    <scope>NUCLEOTIDE SEQUENCE [LARGE SCALE GENOMIC DNA]</scope>
    <source>
        <strain evidence="2">Y27499</strain>
    </source>
</reference>